<reference evidence="2" key="1">
    <citation type="journal article" date="2014" name="Int. J. Syst. Evol. Microbiol.">
        <title>Complete genome sequence of Corynebacterium casei LMG S-19264T (=DSM 44701T), isolated from a smear-ripened cheese.</title>
        <authorList>
            <consortium name="US DOE Joint Genome Institute (JGI-PGF)"/>
            <person name="Walter F."/>
            <person name="Albersmeier A."/>
            <person name="Kalinowski J."/>
            <person name="Ruckert C."/>
        </authorList>
    </citation>
    <scope>NUCLEOTIDE SEQUENCE</scope>
    <source>
        <strain evidence="2">JCM 4059</strain>
    </source>
</reference>
<dbReference type="RefSeq" id="WP_190130399.1">
    <property type="nucleotide sequence ID" value="NZ_BNBD01000006.1"/>
</dbReference>
<dbReference type="InterPro" id="IPR003382">
    <property type="entry name" value="Flavoprotein"/>
</dbReference>
<keyword evidence="3" id="KW-1185">Reference proteome</keyword>
<comment type="caution">
    <text evidence="2">The sequence shown here is derived from an EMBL/GenBank/DDBJ whole genome shotgun (WGS) entry which is preliminary data.</text>
</comment>
<name>A0A919B5F2_9ACTN</name>
<dbReference type="Proteomes" id="UP000638313">
    <property type="component" value="Unassembled WGS sequence"/>
</dbReference>
<dbReference type="GO" id="GO:0003824">
    <property type="term" value="F:catalytic activity"/>
    <property type="evidence" value="ECO:0007669"/>
    <property type="project" value="InterPro"/>
</dbReference>
<evidence type="ECO:0000313" key="2">
    <source>
        <dbReference type="EMBL" id="GHF49491.1"/>
    </source>
</evidence>
<protein>
    <submittedName>
        <fullName evidence="2">Flavoprotein</fullName>
    </submittedName>
</protein>
<reference evidence="2" key="2">
    <citation type="submission" date="2020-09" db="EMBL/GenBank/DDBJ databases">
        <authorList>
            <person name="Sun Q."/>
            <person name="Ohkuma M."/>
        </authorList>
    </citation>
    <scope>NUCLEOTIDE SEQUENCE</scope>
    <source>
        <strain evidence="2">JCM 4059</strain>
    </source>
</reference>
<accession>A0A919B5F2</accession>
<evidence type="ECO:0000313" key="3">
    <source>
        <dbReference type="Proteomes" id="UP000638313"/>
    </source>
</evidence>
<dbReference type="AlphaFoldDB" id="A0A919B5F2"/>
<sequence length="181" mass="19222">MTTNRTLYLIACAAPPARRLHVPIRAAQAMGWDVCVVLTPSAHRWATEDAPGGTDALRELTGHPVRHQYKLPSQPDVLPPPDALLVAPLTANTLNKWALGISDTLALGLVTEGIGLGLPIVALPHWNDAQHRHPAVARSVETLRAAGVTVLLGAPGFVPHKPQQGDPDAYPWQAALDALPA</sequence>
<organism evidence="2 3">
    <name type="scientific">Streptomyces mashuensis</name>
    <dbReference type="NCBI Taxonomy" id="33904"/>
    <lineage>
        <taxon>Bacteria</taxon>
        <taxon>Bacillati</taxon>
        <taxon>Actinomycetota</taxon>
        <taxon>Actinomycetes</taxon>
        <taxon>Kitasatosporales</taxon>
        <taxon>Streptomycetaceae</taxon>
        <taxon>Streptomyces</taxon>
    </lineage>
</organism>
<dbReference type="EMBL" id="BNBD01000006">
    <property type="protein sequence ID" value="GHF49491.1"/>
    <property type="molecule type" value="Genomic_DNA"/>
</dbReference>
<dbReference type="SUPFAM" id="SSF52507">
    <property type="entry name" value="Homo-oligomeric flavin-containing Cys decarboxylases, HFCD"/>
    <property type="match status" value="1"/>
</dbReference>
<dbReference type="InterPro" id="IPR036551">
    <property type="entry name" value="Flavin_trans-like"/>
</dbReference>
<feature type="domain" description="Flavoprotein" evidence="1">
    <location>
        <begin position="24"/>
        <end position="159"/>
    </location>
</feature>
<evidence type="ECO:0000259" key="1">
    <source>
        <dbReference type="Pfam" id="PF02441"/>
    </source>
</evidence>
<dbReference type="Gene3D" id="3.40.50.1950">
    <property type="entry name" value="Flavin prenyltransferase-like"/>
    <property type="match status" value="1"/>
</dbReference>
<gene>
    <name evidence="2" type="ORF">GCM10010218_33470</name>
</gene>
<dbReference type="Pfam" id="PF02441">
    <property type="entry name" value="Flavoprotein"/>
    <property type="match status" value="1"/>
</dbReference>
<proteinExistence type="predicted"/>